<keyword evidence="3" id="KW-1185">Reference proteome</keyword>
<proteinExistence type="predicted"/>
<dbReference type="Pfam" id="PF12697">
    <property type="entry name" value="Abhydrolase_6"/>
    <property type="match status" value="1"/>
</dbReference>
<dbReference type="EMBL" id="CP001819">
    <property type="protein sequence ID" value="ACZ21336.1"/>
    <property type="molecule type" value="Genomic_DNA"/>
</dbReference>
<evidence type="ECO:0000313" key="3">
    <source>
        <dbReference type="Proteomes" id="UP000000322"/>
    </source>
</evidence>
<protein>
    <submittedName>
        <fullName evidence="2">Lysophospholipase</fullName>
    </submittedName>
</protein>
<dbReference type="RefSeq" id="WP_012866405.1">
    <property type="nucleotide sequence ID" value="NC_013521.1"/>
</dbReference>
<dbReference type="PANTHER" id="PTHR43798">
    <property type="entry name" value="MONOACYLGLYCEROL LIPASE"/>
    <property type="match status" value="1"/>
</dbReference>
<dbReference type="KEGG" id="ske:Sked_13960"/>
<dbReference type="GO" id="GO:0016020">
    <property type="term" value="C:membrane"/>
    <property type="evidence" value="ECO:0007669"/>
    <property type="project" value="TreeGrafter"/>
</dbReference>
<dbReference type="Proteomes" id="UP000000322">
    <property type="component" value="Chromosome"/>
</dbReference>
<dbReference type="OrthoDB" id="4944883at2"/>
<dbReference type="InterPro" id="IPR000073">
    <property type="entry name" value="AB_hydrolase_1"/>
</dbReference>
<dbReference type="AlphaFoldDB" id="D1BF40"/>
<dbReference type="SUPFAM" id="SSF53474">
    <property type="entry name" value="alpha/beta-Hydrolases"/>
    <property type="match status" value="1"/>
</dbReference>
<dbReference type="STRING" id="446469.Sked_13960"/>
<sequence length="251" mass="25060">MTSSVAEPSRPTPVVLVPGFSGGGAEYAFVQPMLARRGPAVVVDLEGADPADLAALVERVAGVVRAQAGPVVLVGASSGALVATAVAAAEPRVRGLVLLGGWVAPDARLREGLDLLLAVGERSPELLPALARLLLLSPSATTAPGAPLLAADPSATARLAATRSLDVSGAAEAAPGTDAWTTPTLVVAGSADALVSPALTQELVGSFDDVRYAVLDAGHALLAERPAEVLALVEAFVDGRVDPGAVPTVQV</sequence>
<dbReference type="Gene3D" id="3.40.50.1820">
    <property type="entry name" value="alpha/beta hydrolase"/>
    <property type="match status" value="1"/>
</dbReference>
<dbReference type="InterPro" id="IPR029058">
    <property type="entry name" value="AB_hydrolase_fold"/>
</dbReference>
<organism evidence="2 3">
    <name type="scientific">Sanguibacter keddieii (strain ATCC 51767 / DSM 10542 / NCFB 3025 / ST-74)</name>
    <dbReference type="NCBI Taxonomy" id="446469"/>
    <lineage>
        <taxon>Bacteria</taxon>
        <taxon>Bacillati</taxon>
        <taxon>Actinomycetota</taxon>
        <taxon>Actinomycetes</taxon>
        <taxon>Micrococcales</taxon>
        <taxon>Sanguibacteraceae</taxon>
        <taxon>Sanguibacter</taxon>
    </lineage>
</organism>
<dbReference type="eggNOG" id="COG2267">
    <property type="taxonomic scope" value="Bacteria"/>
</dbReference>
<feature type="domain" description="AB hydrolase-1" evidence="1">
    <location>
        <begin position="14"/>
        <end position="231"/>
    </location>
</feature>
<evidence type="ECO:0000313" key="2">
    <source>
        <dbReference type="EMBL" id="ACZ21336.1"/>
    </source>
</evidence>
<name>D1BF40_SANKS</name>
<accession>D1BF40</accession>
<reference evidence="2 3" key="1">
    <citation type="journal article" date="2009" name="Stand. Genomic Sci.">
        <title>Complete genome sequence of Sanguibacter keddieii type strain (ST-74).</title>
        <authorList>
            <person name="Ivanova N."/>
            <person name="Sikorski J."/>
            <person name="Sims D."/>
            <person name="Brettin T."/>
            <person name="Detter J.C."/>
            <person name="Han C."/>
            <person name="Lapidus A."/>
            <person name="Copeland A."/>
            <person name="Glavina Del Rio T."/>
            <person name="Nolan M."/>
            <person name="Chen F."/>
            <person name="Lucas S."/>
            <person name="Tice H."/>
            <person name="Cheng J.F."/>
            <person name="Bruce D."/>
            <person name="Goodwin L."/>
            <person name="Pitluck S."/>
            <person name="Pati A."/>
            <person name="Mavromatis K."/>
            <person name="Chen A."/>
            <person name="Palaniappan K."/>
            <person name="D'haeseleer P."/>
            <person name="Chain P."/>
            <person name="Bristow J."/>
            <person name="Eisen J.A."/>
            <person name="Markowitz V."/>
            <person name="Hugenholtz P."/>
            <person name="Goker M."/>
            <person name="Pukall R."/>
            <person name="Klenk H.P."/>
            <person name="Kyrpides N.C."/>
        </authorList>
    </citation>
    <scope>NUCLEOTIDE SEQUENCE [LARGE SCALE GENOMIC DNA]</scope>
    <source>
        <strain evidence="3">ATCC 51767 / DSM 10542 / NCFB 3025 / ST-74</strain>
    </source>
</reference>
<dbReference type="PANTHER" id="PTHR43798:SF33">
    <property type="entry name" value="HYDROLASE, PUTATIVE (AFU_ORTHOLOGUE AFUA_2G14860)-RELATED"/>
    <property type="match status" value="1"/>
</dbReference>
<dbReference type="GO" id="GO:0003824">
    <property type="term" value="F:catalytic activity"/>
    <property type="evidence" value="ECO:0007669"/>
    <property type="project" value="UniProtKB-ARBA"/>
</dbReference>
<dbReference type="HOGENOM" id="CLU_1106508_0_0_11"/>
<evidence type="ECO:0000259" key="1">
    <source>
        <dbReference type="Pfam" id="PF12697"/>
    </source>
</evidence>
<gene>
    <name evidence="2" type="ordered locus">Sked_13960</name>
</gene>
<dbReference type="InterPro" id="IPR050266">
    <property type="entry name" value="AB_hydrolase_sf"/>
</dbReference>